<feature type="compositionally biased region" description="Polar residues" evidence="1">
    <location>
        <begin position="80"/>
        <end position="94"/>
    </location>
</feature>
<dbReference type="PANTHER" id="PTHR21567:SF87">
    <property type="entry name" value="CRESCERIN-LIKE PROTEIN CHE-12"/>
    <property type="match status" value="1"/>
</dbReference>
<proteinExistence type="predicted"/>
<gene>
    <name evidence="4" type="ORF">BpHYR1_050751</name>
</gene>
<evidence type="ECO:0000313" key="4">
    <source>
        <dbReference type="EMBL" id="RMZ95708.1"/>
    </source>
</evidence>
<evidence type="ECO:0000259" key="3">
    <source>
        <dbReference type="SMART" id="SM01349"/>
    </source>
</evidence>
<evidence type="ECO:0000313" key="5">
    <source>
        <dbReference type="Proteomes" id="UP000276133"/>
    </source>
</evidence>
<dbReference type="InterPro" id="IPR034085">
    <property type="entry name" value="TOG"/>
</dbReference>
<name>A0A3M7P9H4_BRAPC</name>
<dbReference type="PANTHER" id="PTHR21567">
    <property type="entry name" value="CLASP"/>
    <property type="match status" value="1"/>
</dbReference>
<organism evidence="4 5">
    <name type="scientific">Brachionus plicatilis</name>
    <name type="common">Marine rotifer</name>
    <name type="synonym">Brachionus muelleri</name>
    <dbReference type="NCBI Taxonomy" id="10195"/>
    <lineage>
        <taxon>Eukaryota</taxon>
        <taxon>Metazoa</taxon>
        <taxon>Spiralia</taxon>
        <taxon>Gnathifera</taxon>
        <taxon>Rotifera</taxon>
        <taxon>Eurotatoria</taxon>
        <taxon>Monogononta</taxon>
        <taxon>Pseudotrocha</taxon>
        <taxon>Ploima</taxon>
        <taxon>Brachionidae</taxon>
        <taxon>Brachionus</taxon>
    </lineage>
</organism>
<evidence type="ECO:0000256" key="2">
    <source>
        <dbReference type="SAM" id="Phobius"/>
    </source>
</evidence>
<dbReference type="InterPro" id="IPR016024">
    <property type="entry name" value="ARM-type_fold"/>
</dbReference>
<dbReference type="GO" id="GO:0005881">
    <property type="term" value="C:cytoplasmic microtubule"/>
    <property type="evidence" value="ECO:0007669"/>
    <property type="project" value="TreeGrafter"/>
</dbReference>
<dbReference type="InterPro" id="IPR024395">
    <property type="entry name" value="CLASP_N_dom"/>
</dbReference>
<sequence>MNDQLNDNETTNGNQGDMLDVVGRGYLSNYDVNFGQENFEQNQTQEEYRLSSSFCSRIRQKTMERDEEKQKKKKKKELENLNTNLSLQSPNPSNEFENQKADFGLSISGYPSGKMTLNQNLEFDEEKKSKYSTYDLTNLDFLEAEYDSPSANLPSLDKPKFQPTKATQARIKARQAASEAAKNETLANETAQENLISSPVKTRKKVETIETDAEIVTRVVKEDFVKQPFKNPESAFKEAMNYLSQDNWENKCNAMNIIRRLSVYHEDIVVENIHPIVIALVQEVKNLRSQVSRFALVTFGELFVNLKKNMDVDLDIAVKTILQKLSETNEFIRVDIEKCLEKMINNVTTTKAIIALINGGASHRNPVIRRVAAQYVYKSCEIMGPGRILSGIKDVTEKVLVTAAQFVVDGPVDIRWYGRKIFHILMSHDEFDRLLVKYLNEKTRKNIKEILDTVRVKGPGEVPTESARNSRKVARVGSDLITRSAGSNTNMDRAGTVYGISEPRPLGSRPNYPPPLPPSLRIDQQSQEYVKSLCAQMRNADFRERMDAIEKFQVLCEQEPEMAIANLVQIFDKFNLCLTESNSKVNYKALNTMYLITPLLRDDLNPVLVNVIPLIAHNLASKNSEIQDMASNILDALVEYLVLAAFILFSGLKMLKILKKFRKITTRRKDKEYNSKNGGSLIQPFTNIAIHGNARVKPQIILKLSDLVSKVYQRKQKQVDMHILPALWQILNLVKGNTMSAGINSLNFSITKLVMSLYEQMGEQLIEKASNNSSVSTRNLETLKQILTSQLD</sequence>
<dbReference type="GO" id="GO:0000226">
    <property type="term" value="P:microtubule cytoskeleton organization"/>
    <property type="evidence" value="ECO:0007669"/>
    <property type="project" value="TreeGrafter"/>
</dbReference>
<keyword evidence="2" id="KW-0812">Transmembrane</keyword>
<keyword evidence="2" id="KW-1133">Transmembrane helix</keyword>
<reference evidence="4 5" key="1">
    <citation type="journal article" date="2018" name="Sci. Rep.">
        <title>Genomic signatures of local adaptation to the degree of environmental predictability in rotifers.</title>
        <authorList>
            <person name="Franch-Gras L."/>
            <person name="Hahn C."/>
            <person name="Garcia-Roger E.M."/>
            <person name="Carmona M.J."/>
            <person name="Serra M."/>
            <person name="Gomez A."/>
        </authorList>
    </citation>
    <scope>NUCLEOTIDE SEQUENCE [LARGE SCALE GENOMIC DNA]</scope>
    <source>
        <strain evidence="4">HYR1</strain>
    </source>
</reference>
<comment type="caution">
    <text evidence="4">The sequence shown here is derived from an EMBL/GenBank/DDBJ whole genome shotgun (WGS) entry which is preliminary data.</text>
</comment>
<protein>
    <recommendedName>
        <fullName evidence="3">TOG domain-containing protein</fullName>
    </recommendedName>
</protein>
<dbReference type="EMBL" id="REGN01012348">
    <property type="protein sequence ID" value="RMZ95708.1"/>
    <property type="molecule type" value="Genomic_DNA"/>
</dbReference>
<dbReference type="Proteomes" id="UP000276133">
    <property type="component" value="Unassembled WGS sequence"/>
</dbReference>
<evidence type="ECO:0000256" key="1">
    <source>
        <dbReference type="SAM" id="MobiDB-lite"/>
    </source>
</evidence>
<dbReference type="GO" id="GO:0005929">
    <property type="term" value="C:cilium"/>
    <property type="evidence" value="ECO:0007669"/>
    <property type="project" value="TreeGrafter"/>
</dbReference>
<dbReference type="GO" id="GO:0008017">
    <property type="term" value="F:microtubule binding"/>
    <property type="evidence" value="ECO:0007669"/>
    <property type="project" value="TreeGrafter"/>
</dbReference>
<dbReference type="OrthoDB" id="63891at2759"/>
<accession>A0A3M7P9H4</accession>
<feature type="domain" description="TOG" evidence="3">
    <location>
        <begin position="223"/>
        <end position="460"/>
    </location>
</feature>
<keyword evidence="2" id="KW-0472">Membrane</keyword>
<dbReference type="Pfam" id="PF12348">
    <property type="entry name" value="CLASP_N"/>
    <property type="match status" value="1"/>
</dbReference>
<feature type="compositionally biased region" description="Basic and acidic residues" evidence="1">
    <location>
        <begin position="61"/>
        <end position="70"/>
    </location>
</feature>
<dbReference type="Gene3D" id="1.25.10.10">
    <property type="entry name" value="Leucine-rich Repeat Variant"/>
    <property type="match status" value="2"/>
</dbReference>
<feature type="region of interest" description="Disordered" evidence="1">
    <location>
        <begin position="60"/>
        <end position="94"/>
    </location>
</feature>
<dbReference type="SMART" id="SM01349">
    <property type="entry name" value="TOG"/>
    <property type="match status" value="2"/>
</dbReference>
<dbReference type="AlphaFoldDB" id="A0A3M7P9H4"/>
<dbReference type="SUPFAM" id="SSF48371">
    <property type="entry name" value="ARM repeat"/>
    <property type="match status" value="1"/>
</dbReference>
<dbReference type="InterPro" id="IPR011989">
    <property type="entry name" value="ARM-like"/>
</dbReference>
<feature type="domain" description="TOG" evidence="3">
    <location>
        <begin position="515"/>
        <end position="775"/>
    </location>
</feature>
<keyword evidence="5" id="KW-1185">Reference proteome</keyword>
<feature type="transmembrane region" description="Helical" evidence="2">
    <location>
        <begin position="637"/>
        <end position="658"/>
    </location>
</feature>